<dbReference type="GO" id="GO:0006605">
    <property type="term" value="P:protein targeting"/>
    <property type="evidence" value="ECO:0007669"/>
    <property type="project" value="InterPro"/>
</dbReference>
<keyword evidence="11" id="KW-1185">Reference proteome</keyword>
<evidence type="ECO:0000256" key="7">
    <source>
        <dbReference type="ARBA" id="ARBA00023136"/>
    </source>
</evidence>
<evidence type="ECO:0000256" key="3">
    <source>
        <dbReference type="ARBA" id="ARBA00022692"/>
    </source>
</evidence>
<evidence type="ECO:0000256" key="4">
    <source>
        <dbReference type="ARBA" id="ARBA00022927"/>
    </source>
</evidence>
<evidence type="ECO:0000256" key="8">
    <source>
        <dbReference type="SAM" id="Coils"/>
    </source>
</evidence>
<comment type="subcellular location">
    <subcellularLocation>
        <location evidence="1">Membrane</location>
    </subcellularLocation>
</comment>
<keyword evidence="7 9" id="KW-0472">Membrane</keyword>
<evidence type="ECO:0000256" key="1">
    <source>
        <dbReference type="ARBA" id="ARBA00004370"/>
    </source>
</evidence>
<dbReference type="InterPro" id="IPR001901">
    <property type="entry name" value="Translocase_SecE/Sec61-g"/>
</dbReference>
<dbReference type="GO" id="GO:0006886">
    <property type="term" value="P:intracellular protein transport"/>
    <property type="evidence" value="ECO:0007669"/>
    <property type="project" value="InterPro"/>
</dbReference>
<keyword evidence="4" id="KW-0653">Protein transport</keyword>
<evidence type="ECO:0000256" key="2">
    <source>
        <dbReference type="ARBA" id="ARBA00022448"/>
    </source>
</evidence>
<reference evidence="10 11" key="1">
    <citation type="submission" date="2019-06" db="EMBL/GenBank/DDBJ databases">
        <title>Mycoplasma falconis type strain whole genome sequence.</title>
        <authorList>
            <person name="Spergser J."/>
        </authorList>
    </citation>
    <scope>NUCLEOTIDE SEQUENCE [LARGE SCALE GENOMIC DNA]</scope>
    <source>
        <strain evidence="10 11">ATCC 51372</strain>
    </source>
</reference>
<evidence type="ECO:0000256" key="9">
    <source>
        <dbReference type="SAM" id="Phobius"/>
    </source>
</evidence>
<organism evidence="10 11">
    <name type="scientific">[Mycoplasma] falconis</name>
    <dbReference type="NCBI Taxonomy" id="92403"/>
    <lineage>
        <taxon>Bacteria</taxon>
        <taxon>Bacillati</taxon>
        <taxon>Mycoplasmatota</taxon>
        <taxon>Mycoplasmoidales</taxon>
        <taxon>Metamycoplasmataceae</taxon>
        <taxon>Metamycoplasma</taxon>
    </lineage>
</organism>
<dbReference type="GO" id="GO:0016020">
    <property type="term" value="C:membrane"/>
    <property type="evidence" value="ECO:0007669"/>
    <property type="project" value="UniProtKB-SubCell"/>
</dbReference>
<feature type="coiled-coil region" evidence="8">
    <location>
        <begin position="7"/>
        <end position="59"/>
    </location>
</feature>
<keyword evidence="6" id="KW-0811">Translocation</keyword>
<evidence type="ECO:0000256" key="6">
    <source>
        <dbReference type="ARBA" id="ARBA00023010"/>
    </source>
</evidence>
<keyword evidence="2" id="KW-0813">Transport</keyword>
<feature type="transmembrane region" description="Helical" evidence="9">
    <location>
        <begin position="82"/>
        <end position="111"/>
    </location>
</feature>
<dbReference type="Pfam" id="PF00584">
    <property type="entry name" value="SecE"/>
    <property type="match status" value="1"/>
</dbReference>
<evidence type="ECO:0000313" key="11">
    <source>
        <dbReference type="Proteomes" id="UP000319776"/>
    </source>
</evidence>
<sequence>MTKKAELEQLQENQREYFKEDKRAKKAFDKKYDKLLDKIDKNEEAIKNTQSNIKNLNTYKSSTLKNWVKEIKRIIWPKSSKAWKWFGITVAFAVGAAIFCFLVTLGFTSLWNTVGIKN</sequence>
<gene>
    <name evidence="10" type="ORF">FJO69_02885</name>
</gene>
<proteinExistence type="predicted"/>
<dbReference type="OrthoDB" id="399914at2"/>
<name>A0A501X858_9BACT</name>
<keyword evidence="3 9" id="KW-0812">Transmembrane</keyword>
<comment type="caution">
    <text evidence="10">The sequence shown here is derived from an EMBL/GenBank/DDBJ whole genome shotgun (WGS) entry which is preliminary data.</text>
</comment>
<protein>
    <submittedName>
        <fullName evidence="10">Preprotein translocase subunit SecE</fullName>
    </submittedName>
</protein>
<accession>A0A501X858</accession>
<dbReference type="AlphaFoldDB" id="A0A501X858"/>
<keyword evidence="5 9" id="KW-1133">Transmembrane helix</keyword>
<dbReference type="Proteomes" id="UP000319776">
    <property type="component" value="Unassembled WGS sequence"/>
</dbReference>
<evidence type="ECO:0000313" key="10">
    <source>
        <dbReference type="EMBL" id="TPE56567.1"/>
    </source>
</evidence>
<dbReference type="EMBL" id="VFSS01000015">
    <property type="protein sequence ID" value="TPE56567.1"/>
    <property type="molecule type" value="Genomic_DNA"/>
</dbReference>
<evidence type="ECO:0000256" key="5">
    <source>
        <dbReference type="ARBA" id="ARBA00022989"/>
    </source>
</evidence>
<keyword evidence="8" id="KW-0175">Coiled coil</keyword>